<dbReference type="InterPro" id="IPR042099">
    <property type="entry name" value="ANL_N_sf"/>
</dbReference>
<dbReference type="InterPro" id="IPR000873">
    <property type="entry name" value="AMP-dep_synth/lig_dom"/>
</dbReference>
<dbReference type="GO" id="GO:0004467">
    <property type="term" value="F:long-chain fatty acid-CoA ligase activity"/>
    <property type="evidence" value="ECO:0007669"/>
    <property type="project" value="UniProtKB-EC"/>
</dbReference>
<dbReference type="CDD" id="cd05936">
    <property type="entry name" value="FC-FACS_FadD_like"/>
    <property type="match status" value="1"/>
</dbReference>
<name>A0ABN9JK69_9RALS</name>
<dbReference type="Proteomes" id="UP001189757">
    <property type="component" value="Unassembled WGS sequence"/>
</dbReference>
<evidence type="ECO:0000259" key="9">
    <source>
        <dbReference type="Pfam" id="PF13193"/>
    </source>
</evidence>
<dbReference type="SUPFAM" id="SSF56801">
    <property type="entry name" value="Acetyl-CoA synthetase-like"/>
    <property type="match status" value="1"/>
</dbReference>
<evidence type="ECO:0000259" key="8">
    <source>
        <dbReference type="Pfam" id="PF00501"/>
    </source>
</evidence>
<evidence type="ECO:0000256" key="7">
    <source>
        <dbReference type="ARBA" id="ARBA00042773"/>
    </source>
</evidence>
<dbReference type="EMBL" id="CATZLL010000006">
    <property type="protein sequence ID" value="CAJ0815079.1"/>
    <property type="molecule type" value="Genomic_DNA"/>
</dbReference>
<comment type="subcellular location">
    <subcellularLocation>
        <location evidence="1">Membrane</location>
        <topology evidence="1">Peripheral membrane protein</topology>
    </subcellularLocation>
</comment>
<evidence type="ECO:0000256" key="5">
    <source>
        <dbReference type="ARBA" id="ARBA00026121"/>
    </source>
</evidence>
<evidence type="ECO:0000313" key="10">
    <source>
        <dbReference type="EMBL" id="CAJ0815079.1"/>
    </source>
</evidence>
<comment type="pathway">
    <text evidence="2">Lipid metabolism; fatty acid beta-oxidation.</text>
</comment>
<dbReference type="InterPro" id="IPR020845">
    <property type="entry name" value="AMP-binding_CS"/>
</dbReference>
<dbReference type="Gene3D" id="3.40.50.12780">
    <property type="entry name" value="N-terminal domain of ligase-like"/>
    <property type="match status" value="1"/>
</dbReference>
<evidence type="ECO:0000256" key="2">
    <source>
        <dbReference type="ARBA" id="ARBA00005005"/>
    </source>
</evidence>
<dbReference type="Gene3D" id="3.30.300.30">
    <property type="match status" value="1"/>
</dbReference>
<evidence type="ECO:0000256" key="4">
    <source>
        <dbReference type="ARBA" id="ARBA00023136"/>
    </source>
</evidence>
<keyword evidence="11" id="KW-1185">Reference proteome</keyword>
<reference evidence="10 11" key="1">
    <citation type="submission" date="2023-07" db="EMBL/GenBank/DDBJ databases">
        <authorList>
            <person name="Peeters C."/>
        </authorList>
    </citation>
    <scope>NUCLEOTIDE SEQUENCE [LARGE SCALE GENOMIC DNA]</scope>
    <source>
        <strain evidence="10 11">LMG 18101</strain>
    </source>
</reference>
<dbReference type="PANTHER" id="PTHR43767">
    <property type="entry name" value="LONG-CHAIN-FATTY-ACID--COA LIGASE"/>
    <property type="match status" value="1"/>
</dbReference>
<evidence type="ECO:0000256" key="6">
    <source>
        <dbReference type="ARBA" id="ARBA00039545"/>
    </source>
</evidence>
<proteinExistence type="predicted"/>
<evidence type="ECO:0000256" key="1">
    <source>
        <dbReference type="ARBA" id="ARBA00004170"/>
    </source>
</evidence>
<dbReference type="RefSeq" id="WP_316681244.1">
    <property type="nucleotide sequence ID" value="NZ_CATZLL010000006.1"/>
</dbReference>
<dbReference type="PANTHER" id="PTHR43767:SF8">
    <property type="entry name" value="LONG-CHAIN-FATTY-ACID--COA LIGASE"/>
    <property type="match status" value="1"/>
</dbReference>
<dbReference type="Pfam" id="PF13193">
    <property type="entry name" value="AMP-binding_C"/>
    <property type="match status" value="1"/>
</dbReference>
<dbReference type="Pfam" id="PF00501">
    <property type="entry name" value="AMP-binding"/>
    <property type="match status" value="1"/>
</dbReference>
<dbReference type="InterPro" id="IPR045851">
    <property type="entry name" value="AMP-bd_C_sf"/>
</dbReference>
<evidence type="ECO:0000313" key="11">
    <source>
        <dbReference type="Proteomes" id="UP001189757"/>
    </source>
</evidence>
<gene>
    <name evidence="10" type="primary">fadD_3</name>
    <name evidence="10" type="ORF">LMG18101_02471</name>
</gene>
<dbReference type="InterPro" id="IPR050237">
    <property type="entry name" value="ATP-dep_AMP-bd_enzyme"/>
</dbReference>
<comment type="caution">
    <text evidence="10">The sequence shown here is derived from an EMBL/GenBank/DDBJ whole genome shotgun (WGS) entry which is preliminary data.</text>
</comment>
<keyword evidence="3 10" id="KW-0436">Ligase</keyword>
<dbReference type="EC" id="6.2.1.3" evidence="5"/>
<dbReference type="PROSITE" id="PS00455">
    <property type="entry name" value="AMP_BINDING"/>
    <property type="match status" value="1"/>
</dbReference>
<dbReference type="InterPro" id="IPR025110">
    <property type="entry name" value="AMP-bd_C"/>
</dbReference>
<organism evidence="10 11">
    <name type="scientific">Ralstonia flaminis</name>
    <dbReference type="NCBI Taxonomy" id="3058597"/>
    <lineage>
        <taxon>Bacteria</taxon>
        <taxon>Pseudomonadati</taxon>
        <taxon>Pseudomonadota</taxon>
        <taxon>Betaproteobacteria</taxon>
        <taxon>Burkholderiales</taxon>
        <taxon>Burkholderiaceae</taxon>
        <taxon>Ralstonia</taxon>
    </lineage>
</organism>
<feature type="domain" description="AMP-dependent synthetase/ligase" evidence="8">
    <location>
        <begin position="46"/>
        <end position="441"/>
    </location>
</feature>
<accession>A0ABN9JK69</accession>
<sequence>MNTVADPTQPNSSLTDRSDRIWLKSYPEGVPAEIDPDRYHSLAEVFRESVEKYRNRVAYVSVGTEMTYDECERKARQFAAWLQSRGVKKGDRVAIMLPNSLQYPVCLFGTLLAGAIVVNVNPLYTVPELAHQLRDSGAQTIVVLENFARTLEQALPLAAPVQVRNIVLTGIGDLMGGALNLKGRALNFVMRNVQKQVPRYKLPAPIWLRDALATGRTRAPQAVSLAPEDIAFLQYTGGTTGVAKGAMLTHRNIIANLLQAEVWSKGMLSGDAETNVTLLPLYHIFSLTVNLLMFMTMGGRNILIANPRDTKRVLFILRNERFSGIAGVNTLFNSLLEDPEFAKRDFSAMKITIGGGMAVQRAIAQRWKQVTGHTIVEGYGLTECSPVVSMNPPQVTEFSGTIGLPAPSTEVRFKADDGSIAPLGEPGELQVRGPQVMRGYWQRPDETAKAIDADGWFSTGDIGVMDTNGYIRLIDRKKDMILVSGFNVYPNEIEDAVALHPEVLEVAAIGVPDPVAGERVKIIVVRRTGALTEPALLEHCRAHLTGYKMPRIIEFRDEELPKSTVGKILRRELRDADPDIKRARAQAQQ</sequence>
<protein>
    <recommendedName>
        <fullName evidence="6">Long-chain-fatty-acid--CoA ligase</fullName>
        <ecNumber evidence="5">6.2.1.3</ecNumber>
    </recommendedName>
    <alternativeName>
        <fullName evidence="7">Long-chain acyl-CoA synthetase</fullName>
    </alternativeName>
</protein>
<feature type="domain" description="AMP-binding enzyme C-terminal" evidence="9">
    <location>
        <begin position="492"/>
        <end position="567"/>
    </location>
</feature>
<keyword evidence="4" id="KW-0472">Membrane</keyword>
<evidence type="ECO:0000256" key="3">
    <source>
        <dbReference type="ARBA" id="ARBA00022598"/>
    </source>
</evidence>